<dbReference type="SUPFAM" id="SSF52218">
    <property type="entry name" value="Flavoproteins"/>
    <property type="match status" value="1"/>
</dbReference>
<feature type="domain" description="Flavodoxin-like" evidence="4">
    <location>
        <begin position="22"/>
        <end position="179"/>
    </location>
</feature>
<evidence type="ECO:0000313" key="5">
    <source>
        <dbReference type="EMBL" id="HIS70523.1"/>
    </source>
</evidence>
<accession>A0A9D1JW27</accession>
<dbReference type="Pfam" id="PF12682">
    <property type="entry name" value="Flavodoxin_4"/>
    <property type="match status" value="1"/>
</dbReference>
<evidence type="ECO:0000256" key="2">
    <source>
        <dbReference type="ARBA" id="ARBA00022643"/>
    </source>
</evidence>
<gene>
    <name evidence="5" type="ORF">IAD02_00845</name>
</gene>
<keyword evidence="2" id="KW-0288">FMN</keyword>
<protein>
    <submittedName>
        <fullName evidence="5">NAD(P)H-dependent oxidoreductase</fullName>
    </submittedName>
</protein>
<dbReference type="Gene3D" id="3.40.50.360">
    <property type="match status" value="1"/>
</dbReference>
<proteinExistence type="predicted"/>
<dbReference type="EMBL" id="DVJI01000005">
    <property type="protein sequence ID" value="HIS70523.1"/>
    <property type="molecule type" value="Genomic_DNA"/>
</dbReference>
<dbReference type="GO" id="GO:0010181">
    <property type="term" value="F:FMN binding"/>
    <property type="evidence" value="ECO:0007669"/>
    <property type="project" value="InterPro"/>
</dbReference>
<dbReference type="Proteomes" id="UP000886742">
    <property type="component" value="Unassembled WGS sequence"/>
</dbReference>
<reference evidence="5" key="2">
    <citation type="journal article" date="2021" name="PeerJ">
        <title>Extensive microbial diversity within the chicken gut microbiome revealed by metagenomics and culture.</title>
        <authorList>
            <person name="Gilroy R."/>
            <person name="Ravi A."/>
            <person name="Getino M."/>
            <person name="Pursley I."/>
            <person name="Horton D.L."/>
            <person name="Alikhan N.F."/>
            <person name="Baker D."/>
            <person name="Gharbi K."/>
            <person name="Hall N."/>
            <person name="Watson M."/>
            <person name="Adriaenssens E.M."/>
            <person name="Foster-Nyarko E."/>
            <person name="Jarju S."/>
            <person name="Secka A."/>
            <person name="Antonio M."/>
            <person name="Oren A."/>
            <person name="Chaudhuri R.R."/>
            <person name="La Ragione R."/>
            <person name="Hildebrand F."/>
            <person name="Pallen M.J."/>
        </authorList>
    </citation>
    <scope>NUCLEOTIDE SEQUENCE</scope>
    <source>
        <strain evidence="5">ChiGjej3B3-5194</strain>
    </source>
</reference>
<feature type="chain" id="PRO_5039444466" evidence="3">
    <location>
        <begin position="21"/>
        <end position="179"/>
    </location>
</feature>
<reference evidence="5" key="1">
    <citation type="submission" date="2020-10" db="EMBL/GenBank/DDBJ databases">
        <authorList>
            <person name="Gilroy R."/>
        </authorList>
    </citation>
    <scope>NUCLEOTIDE SEQUENCE</scope>
    <source>
        <strain evidence="5">ChiGjej3B3-5194</strain>
    </source>
</reference>
<evidence type="ECO:0000259" key="4">
    <source>
        <dbReference type="PROSITE" id="PS50902"/>
    </source>
</evidence>
<dbReference type="PANTHER" id="PTHR39201:SF1">
    <property type="entry name" value="FLAVODOXIN-LIKE DOMAIN-CONTAINING PROTEIN"/>
    <property type="match status" value="1"/>
</dbReference>
<keyword evidence="3" id="KW-0732">Signal</keyword>
<dbReference type="InterPro" id="IPR008254">
    <property type="entry name" value="Flavodoxin/NO_synth"/>
</dbReference>
<organism evidence="5 6">
    <name type="scientific">Candidatus Enterousia intestinigallinarum</name>
    <dbReference type="NCBI Taxonomy" id="2840790"/>
    <lineage>
        <taxon>Bacteria</taxon>
        <taxon>Pseudomonadati</taxon>
        <taxon>Pseudomonadota</taxon>
        <taxon>Alphaproteobacteria</taxon>
        <taxon>Candidatus Enterousia</taxon>
    </lineage>
</organism>
<evidence type="ECO:0000256" key="3">
    <source>
        <dbReference type="SAM" id="SignalP"/>
    </source>
</evidence>
<dbReference type="AlphaFoldDB" id="A0A9D1JW27"/>
<dbReference type="PROSITE" id="PS50902">
    <property type="entry name" value="FLAVODOXIN_LIKE"/>
    <property type="match status" value="1"/>
</dbReference>
<evidence type="ECO:0000313" key="6">
    <source>
        <dbReference type="Proteomes" id="UP000886742"/>
    </source>
</evidence>
<dbReference type="PANTHER" id="PTHR39201">
    <property type="entry name" value="EXPORTED PROTEIN-RELATED"/>
    <property type="match status" value="1"/>
</dbReference>
<sequence>MKKLFAALFAVLAVAGTADAKTLVAYYSRSGNTAAVANQIVAATGADVYRIETADPNHYPAEYQPTTVQAQQEINDGILPEINTIPDLTEYDTVFVGTPCWWGTMASPVRTFLTNTDLAGKTVVPFNTHEGSGAGSVHTDIAALTPNSEHLNGIAIRGSASANSTDTINAWLTEIGIIE</sequence>
<feature type="signal peptide" evidence="3">
    <location>
        <begin position="1"/>
        <end position="20"/>
    </location>
</feature>
<keyword evidence="1" id="KW-0285">Flavoprotein</keyword>
<name>A0A9D1JW27_9PROT</name>
<evidence type="ECO:0000256" key="1">
    <source>
        <dbReference type="ARBA" id="ARBA00022630"/>
    </source>
</evidence>
<comment type="caution">
    <text evidence="5">The sequence shown here is derived from an EMBL/GenBank/DDBJ whole genome shotgun (WGS) entry which is preliminary data.</text>
</comment>
<dbReference type="InterPro" id="IPR029039">
    <property type="entry name" value="Flavoprotein-like_sf"/>
</dbReference>